<evidence type="ECO:0000256" key="1">
    <source>
        <dbReference type="PROSITE-ProRule" id="PRU01251"/>
    </source>
</evidence>
<dbReference type="AlphaFoldDB" id="A0A561EWA8"/>
<dbReference type="PANTHER" id="PTHR47016">
    <property type="entry name" value="ATP-DEPENDENT CLP PROTEASE ATP-BINDING SUBUNIT CLPT1, CHLOROPLASTIC"/>
    <property type="match status" value="1"/>
</dbReference>
<dbReference type="PANTHER" id="PTHR47016:SF5">
    <property type="entry name" value="CLP DOMAIN SUPERFAMILY PROTEIN"/>
    <property type="match status" value="1"/>
</dbReference>
<name>A0A561EWA8_9ACTN</name>
<reference evidence="4 5" key="1">
    <citation type="submission" date="2019-06" db="EMBL/GenBank/DDBJ databases">
        <title>Sequencing the genomes of 1000 actinobacteria strains.</title>
        <authorList>
            <person name="Klenk H.-P."/>
        </authorList>
    </citation>
    <scope>NUCLEOTIDE SEQUENCE [LARGE SCALE GENOMIC DNA]</scope>
    <source>
        <strain evidence="4 5">DSM 41649</strain>
    </source>
</reference>
<dbReference type="OrthoDB" id="3628183at2"/>
<evidence type="ECO:0000259" key="3">
    <source>
        <dbReference type="PROSITE" id="PS51903"/>
    </source>
</evidence>
<dbReference type="EMBL" id="VIVR01000001">
    <property type="protein sequence ID" value="TWE19873.1"/>
    <property type="molecule type" value="Genomic_DNA"/>
</dbReference>
<dbReference type="RefSeq" id="WP_145793941.1">
    <property type="nucleotide sequence ID" value="NZ_BAAABR010000003.1"/>
</dbReference>
<gene>
    <name evidence="4" type="ORF">FB465_5010</name>
</gene>
<dbReference type="SUPFAM" id="SSF81923">
    <property type="entry name" value="Double Clp-N motif"/>
    <property type="match status" value="2"/>
</dbReference>
<evidence type="ECO:0000256" key="2">
    <source>
        <dbReference type="SAM" id="MobiDB-lite"/>
    </source>
</evidence>
<comment type="caution">
    <text evidence="4">The sequence shown here is derived from an EMBL/GenBank/DDBJ whole genome shotgun (WGS) entry which is preliminary data.</text>
</comment>
<dbReference type="InterPro" id="IPR004176">
    <property type="entry name" value="Clp_R_N"/>
</dbReference>
<sequence length="186" mass="19391">MFERFTVGARQVVVQAKAEAAELKHGYIGTEHLLLGILADPQDPSAAVLVEAGLDHDAARVVVVRLLGSGGDAQALAAIGVDLDAVREAVEAEFGEGALDGPAGGDQSRRRGWFKGGGGRSPFTDRAKKTLALSLREAIRLGADHIAVGHILLGLLREGDGLAARVIADHGLDVKAVRRAVEARLA</sequence>
<dbReference type="Proteomes" id="UP000318416">
    <property type="component" value="Unassembled WGS sequence"/>
</dbReference>
<dbReference type="InterPro" id="IPR036628">
    <property type="entry name" value="Clp_N_dom_sf"/>
</dbReference>
<protein>
    <submittedName>
        <fullName evidence="4">ClpA/ClpB-like protein</fullName>
    </submittedName>
</protein>
<organism evidence="4 5">
    <name type="scientific">Kitasatospora atroaurantiaca</name>
    <dbReference type="NCBI Taxonomy" id="285545"/>
    <lineage>
        <taxon>Bacteria</taxon>
        <taxon>Bacillati</taxon>
        <taxon>Actinomycetota</taxon>
        <taxon>Actinomycetes</taxon>
        <taxon>Kitasatosporales</taxon>
        <taxon>Streptomycetaceae</taxon>
        <taxon>Kitasatospora</taxon>
    </lineage>
</organism>
<proteinExistence type="predicted"/>
<dbReference type="Gene3D" id="1.10.1780.10">
    <property type="entry name" value="Clp, N-terminal domain"/>
    <property type="match status" value="2"/>
</dbReference>
<dbReference type="InterPro" id="IPR044217">
    <property type="entry name" value="CLPT1/2"/>
</dbReference>
<accession>A0A561EWA8</accession>
<feature type="domain" description="Clp R" evidence="3">
    <location>
        <begin position="2"/>
        <end position="186"/>
    </location>
</feature>
<feature type="region of interest" description="Disordered" evidence="2">
    <location>
        <begin position="97"/>
        <end position="118"/>
    </location>
</feature>
<evidence type="ECO:0000313" key="4">
    <source>
        <dbReference type="EMBL" id="TWE19873.1"/>
    </source>
</evidence>
<evidence type="ECO:0000313" key="5">
    <source>
        <dbReference type="Proteomes" id="UP000318416"/>
    </source>
</evidence>
<keyword evidence="5" id="KW-1185">Reference proteome</keyword>
<keyword evidence="1" id="KW-0677">Repeat</keyword>
<dbReference type="PROSITE" id="PS51903">
    <property type="entry name" value="CLP_R"/>
    <property type="match status" value="1"/>
</dbReference>
<dbReference type="Pfam" id="PF02861">
    <property type="entry name" value="Clp_N"/>
    <property type="match status" value="2"/>
</dbReference>